<accession>A0A853HX78</accession>
<dbReference type="RefSeq" id="WP_180568380.1">
    <property type="nucleotide sequence ID" value="NZ_JACCKB010000013.1"/>
</dbReference>
<keyword evidence="2" id="KW-1185">Reference proteome</keyword>
<protein>
    <submittedName>
        <fullName evidence="1">Uncharacterized protein</fullName>
    </submittedName>
</protein>
<dbReference type="Proteomes" id="UP000569732">
    <property type="component" value="Unassembled WGS sequence"/>
</dbReference>
<gene>
    <name evidence="1" type="ORF">H0A36_10035</name>
</gene>
<proteinExistence type="predicted"/>
<dbReference type="EMBL" id="JACCKB010000013">
    <property type="protein sequence ID" value="NYZ66350.1"/>
    <property type="molecule type" value="Genomic_DNA"/>
</dbReference>
<sequence>MKKVIFFLLLTGLPIAGCSQNTINNESQFISEVVTEEAASTCTEWAAEDKVPSDSVNKYVNECVAYLIGERDEPAYL</sequence>
<name>A0A853HX78_9GAMM</name>
<dbReference type="AlphaFoldDB" id="A0A853HX78"/>
<organism evidence="1 2">
    <name type="scientific">Spartinivicinus marinus</name>
    <dbReference type="NCBI Taxonomy" id="2994442"/>
    <lineage>
        <taxon>Bacteria</taxon>
        <taxon>Pseudomonadati</taxon>
        <taxon>Pseudomonadota</taxon>
        <taxon>Gammaproteobacteria</taxon>
        <taxon>Oceanospirillales</taxon>
        <taxon>Zooshikellaceae</taxon>
        <taxon>Spartinivicinus</taxon>
    </lineage>
</organism>
<evidence type="ECO:0000313" key="2">
    <source>
        <dbReference type="Proteomes" id="UP000569732"/>
    </source>
</evidence>
<reference evidence="1 2" key="1">
    <citation type="submission" date="2020-07" db="EMBL/GenBank/DDBJ databases">
        <title>Endozoicomonas sp. nov., isolated from sediment.</title>
        <authorList>
            <person name="Gu T."/>
        </authorList>
    </citation>
    <scope>NUCLEOTIDE SEQUENCE [LARGE SCALE GENOMIC DNA]</scope>
    <source>
        <strain evidence="1 2">SM1973</strain>
    </source>
</reference>
<evidence type="ECO:0000313" key="1">
    <source>
        <dbReference type="EMBL" id="NYZ66350.1"/>
    </source>
</evidence>
<comment type="caution">
    <text evidence="1">The sequence shown here is derived from an EMBL/GenBank/DDBJ whole genome shotgun (WGS) entry which is preliminary data.</text>
</comment>